<dbReference type="InterPro" id="IPR008979">
    <property type="entry name" value="Galactose-bd-like_sf"/>
</dbReference>
<evidence type="ECO:0000259" key="3">
    <source>
        <dbReference type="Pfam" id="PF03561"/>
    </source>
</evidence>
<dbReference type="Proteomes" id="UP001530293">
    <property type="component" value="Unassembled WGS sequence"/>
</dbReference>
<keyword evidence="5" id="KW-1185">Reference proteome</keyword>
<dbReference type="Pfam" id="PF03561">
    <property type="entry name" value="Allantoicase"/>
    <property type="match status" value="3"/>
</dbReference>
<feature type="domain" description="Allantoicase" evidence="3">
    <location>
        <begin position="177"/>
        <end position="257"/>
    </location>
</feature>
<dbReference type="SUPFAM" id="SSF49785">
    <property type="entry name" value="Galactose-binding domain-like"/>
    <property type="match status" value="2"/>
</dbReference>
<dbReference type="PANTHER" id="PTHR12045">
    <property type="entry name" value="ALLANTOICASE"/>
    <property type="match status" value="1"/>
</dbReference>
<evidence type="ECO:0000256" key="1">
    <source>
        <dbReference type="ARBA" id="ARBA00009242"/>
    </source>
</evidence>
<dbReference type="PANTHER" id="PTHR12045:SF3">
    <property type="entry name" value="INACTIVE ALLANTOICASE-RELATED"/>
    <property type="match status" value="1"/>
</dbReference>
<dbReference type="InterPro" id="IPR005164">
    <property type="entry name" value="Allantoicase"/>
</dbReference>
<comment type="caution">
    <text evidence="4">The sequence shown here is derived from an EMBL/GenBank/DDBJ whole genome shotgun (WGS) entry which is preliminary data.</text>
</comment>
<feature type="region of interest" description="Disordered" evidence="2">
    <location>
        <begin position="274"/>
        <end position="304"/>
    </location>
</feature>
<accession>A0ABD3N8Q2</accession>
<sequence>MAAAASPTSAAAPTNQELTNLTSLSNHASILFATDEWFATAENLLNDAPPTFVPDLFCEQGKVMDGWETRRRRSAGHDWCIIQLCSGSSNDTGHLLDDRTYMLSHIELDTAYFTGNQAPRVSIEAMRVIRPSITNVEDADDYLYNWIPGATTRLARGPGGKGVRGMGQSPSAIARALQACQSVARRLPNNNDNSNGDWITILPMTPLQPGYETSRYHTFEIMDEVKRQIEELGGVTHLKLNYYPDGGVARIKVFGHPCIHPRDEVGRVGLSSGISTKTSETANSASGPAIHPHSSPNPPPSAQTQYPYIELSSELHGGLGLACSNKHYGVPSNLLRPHPGKDMGDGWETARHPNRPSIVVQDPITRLQDTHLKDWCVIKLGLGGASDSEGIARIIVDTRHFKGNFPESVTIDGCCAGSVNRVVSDDDVCKSAGIDDDSDNNGSIQWFPLVKRTHLTADAEHEFLRERGHIVNGQRGVTHVRISITPDGGISRVRIYGSPAVPMRSDMRSHL</sequence>
<comment type="similarity">
    <text evidence="1">Belongs to the allantoicase family.</text>
</comment>
<feature type="compositionally biased region" description="Polar residues" evidence="2">
    <location>
        <begin position="274"/>
        <end position="286"/>
    </location>
</feature>
<name>A0ABD3N8Q2_9STRA</name>
<dbReference type="AlphaFoldDB" id="A0ABD3N8Q2"/>
<feature type="domain" description="Allantoicase" evidence="3">
    <location>
        <begin position="28"/>
        <end position="131"/>
    </location>
</feature>
<organism evidence="4 5">
    <name type="scientific">Discostella pseudostelligera</name>
    <dbReference type="NCBI Taxonomy" id="259834"/>
    <lineage>
        <taxon>Eukaryota</taxon>
        <taxon>Sar</taxon>
        <taxon>Stramenopiles</taxon>
        <taxon>Ochrophyta</taxon>
        <taxon>Bacillariophyta</taxon>
        <taxon>Coscinodiscophyceae</taxon>
        <taxon>Thalassiosirophycidae</taxon>
        <taxon>Stephanodiscales</taxon>
        <taxon>Stephanodiscaceae</taxon>
        <taxon>Discostella</taxon>
    </lineage>
</organism>
<evidence type="ECO:0000313" key="4">
    <source>
        <dbReference type="EMBL" id="KAL3771728.1"/>
    </source>
</evidence>
<dbReference type="InterPro" id="IPR015908">
    <property type="entry name" value="Allantoicase_dom"/>
</dbReference>
<evidence type="ECO:0000256" key="2">
    <source>
        <dbReference type="SAM" id="MobiDB-lite"/>
    </source>
</evidence>
<reference evidence="4 5" key="1">
    <citation type="submission" date="2024-10" db="EMBL/GenBank/DDBJ databases">
        <title>Updated reference genomes for cyclostephanoid diatoms.</title>
        <authorList>
            <person name="Roberts W.R."/>
            <person name="Alverson A.J."/>
        </authorList>
    </citation>
    <scope>NUCLEOTIDE SEQUENCE [LARGE SCALE GENOMIC DNA]</scope>
    <source>
        <strain evidence="4 5">AJA232-27</strain>
    </source>
</reference>
<dbReference type="EMBL" id="JALLBG020000021">
    <property type="protein sequence ID" value="KAL3771728.1"/>
    <property type="molecule type" value="Genomic_DNA"/>
</dbReference>
<evidence type="ECO:0000313" key="5">
    <source>
        <dbReference type="Proteomes" id="UP001530293"/>
    </source>
</evidence>
<feature type="domain" description="Allantoicase" evidence="3">
    <location>
        <begin position="317"/>
        <end position="499"/>
    </location>
</feature>
<dbReference type="Gene3D" id="2.60.120.260">
    <property type="entry name" value="Galactose-binding domain-like"/>
    <property type="match status" value="2"/>
</dbReference>
<protein>
    <recommendedName>
        <fullName evidence="3">Allantoicase domain-containing protein</fullName>
    </recommendedName>
</protein>
<proteinExistence type="inferred from homology"/>
<gene>
    <name evidence="4" type="ORF">ACHAWU_010039</name>
</gene>